<dbReference type="EMBL" id="RXIA01000004">
    <property type="protein sequence ID" value="RVU71465.1"/>
    <property type="molecule type" value="Genomic_DNA"/>
</dbReference>
<protein>
    <recommendedName>
        <fullName evidence="3">DUF5067 domain-containing protein</fullName>
    </recommendedName>
</protein>
<evidence type="ECO:0008006" key="3">
    <source>
        <dbReference type="Google" id="ProtNLM"/>
    </source>
</evidence>
<accession>A0A437SX09</accession>
<name>A0A437SX09_9LACO</name>
<dbReference type="Proteomes" id="UP000288291">
    <property type="component" value="Unassembled WGS sequence"/>
</dbReference>
<proteinExistence type="predicted"/>
<dbReference type="RefSeq" id="WP_103660609.1">
    <property type="nucleotide sequence ID" value="NZ_ML136873.1"/>
</dbReference>
<comment type="caution">
    <text evidence="1">The sequence shown here is derived from an EMBL/GenBank/DDBJ whole genome shotgun (WGS) entry which is preliminary data.</text>
</comment>
<evidence type="ECO:0000313" key="1">
    <source>
        <dbReference type="EMBL" id="RVU71465.1"/>
    </source>
</evidence>
<gene>
    <name evidence="1" type="ORF">EJK17_01830</name>
</gene>
<sequence>MKNKSKILIAVVLCIMIILMVVAKVKVNNTYKDFQVKTKDLSSNQYSYVDHTLKISPEKSFVKGKIYYAKLKVDSERNTLFPLNKLVLYRGKENQPSKFIDVPTINGKKTTKLKKGNNTVVIYTGTPTKQNTLYLVENPKVGKYIKYRVNFE</sequence>
<dbReference type="AlphaFoldDB" id="A0A437SX09"/>
<reference evidence="1 2" key="1">
    <citation type="submission" date="2018-12" db="EMBL/GenBank/DDBJ databases">
        <authorList>
            <person name="Meng J."/>
        </authorList>
    </citation>
    <scope>NUCLEOTIDE SEQUENCE [LARGE SCALE GENOMIC DNA]</scope>
    <source>
        <strain evidence="1 2">HT111-2</strain>
    </source>
</reference>
<keyword evidence="2" id="KW-1185">Reference proteome</keyword>
<evidence type="ECO:0000313" key="2">
    <source>
        <dbReference type="Proteomes" id="UP000288291"/>
    </source>
</evidence>
<organism evidence="1 2">
    <name type="scientific">Lactobacillus xujianguonis</name>
    <dbReference type="NCBI Taxonomy" id="2495899"/>
    <lineage>
        <taxon>Bacteria</taxon>
        <taxon>Bacillati</taxon>
        <taxon>Bacillota</taxon>
        <taxon>Bacilli</taxon>
        <taxon>Lactobacillales</taxon>
        <taxon>Lactobacillaceae</taxon>
        <taxon>Lactobacillus</taxon>
    </lineage>
</organism>